<dbReference type="EMBL" id="FR695873">
    <property type="protein sequence ID" value="CBX29962.1"/>
    <property type="molecule type" value="Genomic_DNA"/>
</dbReference>
<protein>
    <submittedName>
        <fullName evidence="1">Uncharacterized protein</fullName>
    </submittedName>
</protein>
<evidence type="ECO:0000313" key="1">
    <source>
        <dbReference type="EMBL" id="CBX29962.1"/>
    </source>
</evidence>
<accession>E1YHB8</accession>
<dbReference type="Gene3D" id="3.40.50.2000">
    <property type="entry name" value="Glycogen Phosphorylase B"/>
    <property type="match status" value="2"/>
</dbReference>
<dbReference type="SUPFAM" id="SSF53756">
    <property type="entry name" value="UDP-Glycosyltransferase/glycogen phosphorylase"/>
    <property type="match status" value="1"/>
</dbReference>
<reference evidence="1" key="1">
    <citation type="journal article" date="2011" name="Environ. Microbiol.">
        <title>Genomic insights into the metabolic potential of the polycyclic aromatic hydrocarbon degrading sulfate-reducing Deltaproteobacterium N47.</title>
        <authorList>
            <person name="Bergmann F."/>
            <person name="Selesi D."/>
            <person name="Weinmaier T."/>
            <person name="Tischler P."/>
            <person name="Rattei T."/>
            <person name="Meckenstock R.U."/>
        </authorList>
    </citation>
    <scope>NUCLEOTIDE SEQUENCE</scope>
</reference>
<name>E1YHB8_9BACT</name>
<sequence>MKIGKSEVEAFFGLEFSESGILKKILVSIESFFMRRFDHVSTISNSMLERIHKLGVSPNNTSLFPNWVNVELFSFEKNENDLRRKWDIKNDKKIVLLMLFYMNLRLMQKTL</sequence>
<dbReference type="AlphaFoldDB" id="E1YHB8"/>
<organism evidence="1">
    <name type="scientific">uncultured Desulfobacterium sp</name>
    <dbReference type="NCBI Taxonomy" id="201089"/>
    <lineage>
        <taxon>Bacteria</taxon>
        <taxon>Pseudomonadati</taxon>
        <taxon>Thermodesulfobacteriota</taxon>
        <taxon>Desulfobacteria</taxon>
        <taxon>Desulfobacterales</taxon>
        <taxon>Desulfobacteriaceae</taxon>
        <taxon>Desulfobacterium</taxon>
        <taxon>environmental samples</taxon>
    </lineage>
</organism>
<proteinExistence type="predicted"/>
<gene>
    <name evidence="1" type="ORF">N47_F16570</name>
</gene>